<dbReference type="GO" id="GO:0046982">
    <property type="term" value="F:protein heterodimerization activity"/>
    <property type="evidence" value="ECO:0007669"/>
    <property type="project" value="InterPro"/>
</dbReference>
<dbReference type="InterPro" id="IPR050568">
    <property type="entry name" value="Transcr_DNA_Rep_Reg"/>
</dbReference>
<dbReference type="Gene3D" id="1.10.20.10">
    <property type="entry name" value="Histone, subunit A"/>
    <property type="match status" value="1"/>
</dbReference>
<proteinExistence type="evidence at transcript level"/>
<dbReference type="AlphaFoldDB" id="D6MKG3"/>
<evidence type="ECO:0000256" key="3">
    <source>
        <dbReference type="SAM" id="MobiDB-lite"/>
    </source>
</evidence>
<dbReference type="EMBL" id="GQ166048">
    <property type="protein sequence ID" value="ADG58010.1"/>
    <property type="molecule type" value="mRNA"/>
</dbReference>
<dbReference type="Pfam" id="PF00808">
    <property type="entry name" value="CBFD_NFYB_HMF"/>
    <property type="match status" value="1"/>
</dbReference>
<evidence type="ECO:0000256" key="1">
    <source>
        <dbReference type="ARBA" id="ARBA00004123"/>
    </source>
</evidence>
<evidence type="ECO:0000313" key="5">
    <source>
        <dbReference type="EMBL" id="ADG58010.1"/>
    </source>
</evidence>
<reference evidence="5" key="1">
    <citation type="submission" date="2009-05" db="EMBL/GenBank/DDBJ databases">
        <authorList>
            <person name="Huang M."/>
            <person name="He Q."/>
            <person name="Zhang L."/>
            <person name="Cui S."/>
            <person name="Wang M."/>
            <person name="Zhou Y."/>
        </authorList>
    </citation>
    <scope>NUCLEOTIDE SEQUENCE</scope>
</reference>
<accession>D6MKG3</accession>
<protein>
    <submittedName>
        <fullName evidence="5">Transcription factor</fullName>
    </submittedName>
</protein>
<evidence type="ECO:0000256" key="2">
    <source>
        <dbReference type="ARBA" id="ARBA00023242"/>
    </source>
</evidence>
<dbReference type="GO" id="GO:0000976">
    <property type="term" value="F:transcription cis-regulatory region binding"/>
    <property type="evidence" value="ECO:0007669"/>
    <property type="project" value="TreeGrafter"/>
</dbReference>
<dbReference type="PANTHER" id="PTHR10252">
    <property type="entry name" value="HISTONE-LIKE TRANSCRIPTION FACTOR CCAAT-RELATED"/>
    <property type="match status" value="1"/>
</dbReference>
<keyword evidence="2" id="KW-0539">Nucleus</keyword>
<dbReference type="GO" id="GO:0006355">
    <property type="term" value="P:regulation of DNA-templated transcription"/>
    <property type="evidence" value="ECO:0007669"/>
    <property type="project" value="TreeGrafter"/>
</dbReference>
<dbReference type="SUPFAM" id="SSF47113">
    <property type="entry name" value="Histone-fold"/>
    <property type="match status" value="1"/>
</dbReference>
<sequence length="181" mass="20202">TRVIMENRSAMETAAAAVEDDNDVVVISTSSQEVKRTSAENKKKNKNPETTAANKKKKKKMTNKDEDGAAADGKQQQEEDASLCRFPMTRVWRLVRGEGGNADIRSSREAAFLINKASEMFLHRFAEDAFATAVKERRNSISYNHLSSVVSNGKRYEFLSDFVPQKVKAENALKARALVET</sequence>
<dbReference type="InterPro" id="IPR009072">
    <property type="entry name" value="Histone-fold"/>
</dbReference>
<reference evidence="5" key="2">
    <citation type="journal article" date="2010" name="Genomics">
        <title>Analysis of floral transcription factors from Lycoris longituba.</title>
        <authorList>
            <person name="He Q.L."/>
            <person name="Cui S.J."/>
            <person name="Gu J.L."/>
            <person name="Zhang H."/>
            <person name="Wang M.X."/>
            <person name="Zhou Y."/>
            <person name="Zhang L."/>
            <person name="Huang M.R."/>
        </authorList>
    </citation>
    <scope>NUCLEOTIDE SEQUENCE</scope>
</reference>
<feature type="non-terminal residue" evidence="5">
    <location>
        <position position="1"/>
    </location>
</feature>
<feature type="compositionally biased region" description="Basic and acidic residues" evidence="3">
    <location>
        <begin position="33"/>
        <end position="42"/>
    </location>
</feature>
<feature type="region of interest" description="Disordered" evidence="3">
    <location>
        <begin position="29"/>
        <end position="82"/>
    </location>
</feature>
<feature type="domain" description="Transcription factor CBF/NF-Y/archaeal histone" evidence="4">
    <location>
        <begin position="85"/>
        <end position="150"/>
    </location>
</feature>
<organism evidence="5">
    <name type="scientific">Lycoris longituba</name>
    <dbReference type="NCBI Taxonomy" id="272140"/>
    <lineage>
        <taxon>Eukaryota</taxon>
        <taxon>Viridiplantae</taxon>
        <taxon>Streptophyta</taxon>
        <taxon>Embryophyta</taxon>
        <taxon>Tracheophyta</taxon>
        <taxon>Spermatophyta</taxon>
        <taxon>Magnoliopsida</taxon>
        <taxon>Liliopsida</taxon>
        <taxon>Asparagales</taxon>
        <taxon>Amaryllidaceae</taxon>
        <taxon>Amaryllidoideae</taxon>
        <taxon>Lycoris</taxon>
    </lineage>
</organism>
<dbReference type="InterPro" id="IPR003958">
    <property type="entry name" value="CBFA_NFYB_domain"/>
</dbReference>
<evidence type="ECO:0000259" key="4">
    <source>
        <dbReference type="Pfam" id="PF00808"/>
    </source>
</evidence>
<comment type="subcellular location">
    <subcellularLocation>
        <location evidence="1">Nucleus</location>
    </subcellularLocation>
</comment>
<dbReference type="GO" id="GO:0005634">
    <property type="term" value="C:nucleus"/>
    <property type="evidence" value="ECO:0007669"/>
    <property type="project" value="UniProtKB-SubCell"/>
</dbReference>
<dbReference type="PANTHER" id="PTHR10252:SF93">
    <property type="entry name" value="DNA POLYMERASE II SUBUNIT B3-1"/>
    <property type="match status" value="1"/>
</dbReference>
<name>D6MKG3_9ASPA</name>